<keyword evidence="3 7" id="KW-0028">Amino-acid biosynthesis</keyword>
<evidence type="ECO:0000259" key="8">
    <source>
        <dbReference type="Pfam" id="PF00275"/>
    </source>
</evidence>
<feature type="active site" description="Proton acceptor" evidence="7">
    <location>
        <position position="309"/>
    </location>
</feature>
<evidence type="ECO:0000256" key="2">
    <source>
        <dbReference type="ARBA" id="ARBA00009948"/>
    </source>
</evidence>
<feature type="binding site" evidence="7">
    <location>
        <position position="336"/>
    </location>
    <ligand>
        <name>3-phosphoshikimate</name>
        <dbReference type="ChEBI" id="CHEBI:145989"/>
    </ligand>
</feature>
<name>A0AAF0FSA4_9EURY</name>
<feature type="binding site" evidence="7">
    <location>
        <position position="309"/>
    </location>
    <ligand>
        <name>3-phosphoshikimate</name>
        <dbReference type="ChEBI" id="CHEBI:145989"/>
    </ligand>
</feature>
<dbReference type="EMBL" id="CP091092">
    <property type="protein sequence ID" value="WFN36996.1"/>
    <property type="molecule type" value="Genomic_DNA"/>
</dbReference>
<feature type="binding site" evidence="7">
    <location>
        <position position="22"/>
    </location>
    <ligand>
        <name>3-phosphoshikimate</name>
        <dbReference type="ChEBI" id="CHEBI:145989"/>
    </ligand>
</feature>
<dbReference type="CDD" id="cd01556">
    <property type="entry name" value="EPSP_synthase"/>
    <property type="match status" value="1"/>
</dbReference>
<feature type="binding site" evidence="7">
    <location>
        <position position="381"/>
    </location>
    <ligand>
        <name>phosphoenolpyruvate</name>
        <dbReference type="ChEBI" id="CHEBI:58702"/>
    </ligand>
</feature>
<dbReference type="Pfam" id="PF00275">
    <property type="entry name" value="EPSP_synthase"/>
    <property type="match status" value="1"/>
</dbReference>
<sequence length="423" mass="45585">MDINIKKTGNISAEFTAPPSKSYTHRALIAAALATGISVIREPLISDDILVTIEALTKLGVEIQKENNIITVKGTAGVLPDVGNVTIDCRNSGTSLRHMTTFSLLSPGKITLTGSKRMMERPIDGLCDALKQAGAEIEFIGNEGFPPFRISGEFEGGRIAVDASKSSQFISSIMICAPYANAPVDILPKGSVASRSYVDITTDVMRKFGGDVYLTPDKTWHVSQSVYDAIDYTVEGDYSSASYFFAIAPICGGKIKVNNLNPNSVQGDRAFLIALGDMGCSIVKDDNSVTVECTRDINGVEIDMSSCPDIVQTLCSVSAFAKTKTIIRGISHLKYKESDRIKAIENVITSSGCIFDNGENSLSITPKDLRGFVLEPHDDHRTAMSAAIIGLGTGDVTIKNSECVSKSFPEFWEELRRAGLLED</sequence>
<dbReference type="PANTHER" id="PTHR21090:SF5">
    <property type="entry name" value="PENTAFUNCTIONAL AROM POLYPEPTIDE"/>
    <property type="match status" value="1"/>
</dbReference>
<dbReference type="GO" id="GO:0009423">
    <property type="term" value="P:chorismate biosynthetic process"/>
    <property type="evidence" value="ECO:0007669"/>
    <property type="project" value="UniProtKB-UniRule"/>
</dbReference>
<dbReference type="GO" id="GO:0009073">
    <property type="term" value="P:aromatic amino acid family biosynthetic process"/>
    <property type="evidence" value="ECO:0007669"/>
    <property type="project" value="UniProtKB-KW"/>
</dbReference>
<keyword evidence="4 7" id="KW-0808">Transferase</keyword>
<feature type="binding site" evidence="7">
    <location>
        <position position="340"/>
    </location>
    <ligand>
        <name>phosphoenolpyruvate</name>
        <dbReference type="ChEBI" id="CHEBI:58702"/>
    </ligand>
</feature>
<dbReference type="GO" id="GO:0008652">
    <property type="term" value="P:amino acid biosynthetic process"/>
    <property type="evidence" value="ECO:0007669"/>
    <property type="project" value="UniProtKB-KW"/>
</dbReference>
<comment type="similarity">
    <text evidence="2 7">Belongs to the EPSP synthase family.</text>
</comment>
<feature type="binding site" evidence="7">
    <location>
        <position position="167"/>
    </location>
    <ligand>
        <name>3-phosphoshikimate</name>
        <dbReference type="ChEBI" id="CHEBI:145989"/>
    </ligand>
</feature>
<dbReference type="HAMAP" id="MF_00210">
    <property type="entry name" value="EPSP_synth"/>
    <property type="match status" value="1"/>
</dbReference>
<feature type="binding site" evidence="7">
    <location>
        <position position="21"/>
    </location>
    <ligand>
        <name>3-phosphoshikimate</name>
        <dbReference type="ChEBI" id="CHEBI:145989"/>
    </ligand>
</feature>
<dbReference type="InterPro" id="IPR006264">
    <property type="entry name" value="EPSP_synthase"/>
</dbReference>
<evidence type="ECO:0000256" key="4">
    <source>
        <dbReference type="ARBA" id="ARBA00022679"/>
    </source>
</evidence>
<dbReference type="InterPro" id="IPR013792">
    <property type="entry name" value="RNA3'P_cycl/enolpyr_Trfase_a/b"/>
</dbReference>
<feature type="binding site" evidence="7">
    <location>
        <position position="168"/>
    </location>
    <ligand>
        <name>3-phosphoshikimate</name>
        <dbReference type="ChEBI" id="CHEBI:145989"/>
    </ligand>
</feature>
<comment type="caution">
    <text evidence="7">Lacks conserved residue(s) required for the propagation of feature annotation.</text>
</comment>
<accession>A0AAF0FSA4</accession>
<dbReference type="NCBIfam" id="TIGR01356">
    <property type="entry name" value="aroA"/>
    <property type="match status" value="1"/>
</dbReference>
<proteinExistence type="inferred from homology"/>
<dbReference type="KEGG" id="manq:L1994_00965"/>
<feature type="binding site" evidence="7">
    <location>
        <position position="21"/>
    </location>
    <ligand>
        <name>phosphoenolpyruvate</name>
        <dbReference type="ChEBI" id="CHEBI:58702"/>
    </ligand>
</feature>
<feature type="domain" description="Enolpyruvate transferase" evidence="8">
    <location>
        <begin position="6"/>
        <end position="415"/>
    </location>
</feature>
<evidence type="ECO:0000256" key="6">
    <source>
        <dbReference type="ARBA" id="ARBA00044633"/>
    </source>
</evidence>
<comment type="subcellular location">
    <subcellularLocation>
        <location evidence="7">Cytoplasm</location>
    </subcellularLocation>
</comment>
<feature type="binding site" evidence="7">
    <location>
        <position position="168"/>
    </location>
    <ligand>
        <name>phosphoenolpyruvate</name>
        <dbReference type="ChEBI" id="CHEBI:58702"/>
    </ligand>
</feature>
<dbReference type="InterPro" id="IPR001986">
    <property type="entry name" value="Enolpyruvate_Tfrase_dom"/>
</dbReference>
<comment type="catalytic activity">
    <reaction evidence="6">
        <text>3-phosphoshikimate + phosphoenolpyruvate = 5-O-(1-carboxyvinyl)-3-phosphoshikimate + phosphate</text>
        <dbReference type="Rhea" id="RHEA:21256"/>
        <dbReference type="ChEBI" id="CHEBI:43474"/>
        <dbReference type="ChEBI" id="CHEBI:57701"/>
        <dbReference type="ChEBI" id="CHEBI:58702"/>
        <dbReference type="ChEBI" id="CHEBI:145989"/>
        <dbReference type="EC" id="2.5.1.19"/>
    </reaction>
    <physiologicalReaction direction="left-to-right" evidence="6">
        <dbReference type="Rhea" id="RHEA:21257"/>
    </physiologicalReaction>
</comment>
<dbReference type="InterPro" id="IPR036968">
    <property type="entry name" value="Enolpyruvate_Tfrase_sf"/>
</dbReference>
<dbReference type="EC" id="2.5.1.19" evidence="7"/>
<evidence type="ECO:0000256" key="1">
    <source>
        <dbReference type="ARBA" id="ARBA00004811"/>
    </source>
</evidence>
<comment type="function">
    <text evidence="7">Catalyzes the transfer of the enolpyruvyl moiety of phosphoenolpyruvate (PEP) to the 5-hydroxyl of shikimate-3-phosphate (S3P) to produce enolpyruvyl shikimate-3-phosphate and inorganic phosphate.</text>
</comment>
<dbReference type="RefSeq" id="WP_278099834.1">
    <property type="nucleotide sequence ID" value="NZ_CP091092.1"/>
</dbReference>
<evidence type="ECO:0000313" key="10">
    <source>
        <dbReference type="Proteomes" id="UP001218895"/>
    </source>
</evidence>
<feature type="binding site" evidence="7">
    <location>
        <position position="26"/>
    </location>
    <ligand>
        <name>3-phosphoshikimate</name>
        <dbReference type="ChEBI" id="CHEBI:145989"/>
    </ligand>
</feature>
<dbReference type="SUPFAM" id="SSF55205">
    <property type="entry name" value="EPT/RTPC-like"/>
    <property type="match status" value="1"/>
</dbReference>
<keyword evidence="5 7" id="KW-0057">Aromatic amino acid biosynthesis</keyword>
<feature type="binding site" evidence="7">
    <location>
        <position position="93"/>
    </location>
    <ligand>
        <name>phosphoenolpyruvate</name>
        <dbReference type="ChEBI" id="CHEBI:58702"/>
    </ligand>
</feature>
<dbReference type="Proteomes" id="UP001218895">
    <property type="component" value="Chromosome"/>
</dbReference>
<dbReference type="PIRSF" id="PIRSF000505">
    <property type="entry name" value="EPSPS"/>
    <property type="match status" value="1"/>
</dbReference>
<evidence type="ECO:0000256" key="5">
    <source>
        <dbReference type="ARBA" id="ARBA00023141"/>
    </source>
</evidence>
<dbReference type="PANTHER" id="PTHR21090">
    <property type="entry name" value="AROM/DEHYDROQUINATE SYNTHASE"/>
    <property type="match status" value="1"/>
</dbReference>
<evidence type="ECO:0000256" key="7">
    <source>
        <dbReference type="HAMAP-Rule" id="MF_00210"/>
    </source>
</evidence>
<dbReference type="GO" id="GO:0005737">
    <property type="term" value="C:cytoplasm"/>
    <property type="evidence" value="ECO:0007669"/>
    <property type="project" value="UniProtKB-SubCell"/>
</dbReference>
<comment type="subunit">
    <text evidence="7">Monomer.</text>
</comment>
<feature type="binding site" evidence="7">
    <location>
        <position position="166"/>
    </location>
    <ligand>
        <name>3-phosphoshikimate</name>
        <dbReference type="ChEBI" id="CHEBI:145989"/>
    </ligand>
</feature>
<dbReference type="Gene3D" id="3.65.10.10">
    <property type="entry name" value="Enolpyruvate transferase domain"/>
    <property type="match status" value="2"/>
</dbReference>
<dbReference type="AlphaFoldDB" id="A0AAF0FSA4"/>
<keyword evidence="10" id="KW-1185">Reference proteome</keyword>
<keyword evidence="7" id="KW-0963">Cytoplasm</keyword>
<gene>
    <name evidence="7 9" type="primary">aroA</name>
    <name evidence="9" type="ORF">L1994_00965</name>
</gene>
<evidence type="ECO:0000313" key="9">
    <source>
        <dbReference type="EMBL" id="WFN36996.1"/>
    </source>
</evidence>
<dbReference type="GO" id="GO:0003866">
    <property type="term" value="F:3-phosphoshikimate 1-carboxyvinyltransferase activity"/>
    <property type="evidence" value="ECO:0007669"/>
    <property type="project" value="UniProtKB-UniRule"/>
</dbReference>
<comment type="pathway">
    <text evidence="1">Metabolic intermediate biosynthesis; chorismate biosynthesis; chorismate from D-erythrose 4-phosphate and phosphoenolpyruvate: step 6/7.</text>
</comment>
<dbReference type="GeneID" id="79948922"/>
<feature type="binding site" evidence="7">
    <location>
        <position position="121"/>
    </location>
    <ligand>
        <name>phosphoenolpyruvate</name>
        <dbReference type="ChEBI" id="CHEBI:58702"/>
    </ligand>
</feature>
<reference evidence="9" key="1">
    <citation type="submission" date="2022-01" db="EMBL/GenBank/DDBJ databases">
        <title>Complete genome of Methanomicrobium antiquum DSM 21220.</title>
        <authorList>
            <person name="Chen S.-C."/>
            <person name="You Y.-T."/>
            <person name="Zhou Y.-Z."/>
            <person name="Lai M.-C."/>
        </authorList>
    </citation>
    <scope>NUCLEOTIDE SEQUENCE</scope>
    <source>
        <strain evidence="9">DSM 21220</strain>
    </source>
</reference>
<protein>
    <recommendedName>
        <fullName evidence="7">3-phosphoshikimate 1-carboxyvinyltransferase</fullName>
        <ecNumber evidence="7">2.5.1.19</ecNumber>
    </recommendedName>
    <alternativeName>
        <fullName evidence="7">5-enolpyruvylshikimate-3-phosphate synthase</fullName>
        <shortName evidence="7">EPSP synthase</shortName>
        <shortName evidence="7">EPSPS</shortName>
    </alternativeName>
</protein>
<evidence type="ECO:0000256" key="3">
    <source>
        <dbReference type="ARBA" id="ARBA00022605"/>
    </source>
</evidence>
<feature type="binding site" evidence="7">
    <location>
        <position position="194"/>
    </location>
    <ligand>
        <name>3-phosphoshikimate</name>
        <dbReference type="ChEBI" id="CHEBI:145989"/>
    </ligand>
</feature>
<feature type="binding site" evidence="7">
    <location>
        <position position="406"/>
    </location>
    <ligand>
        <name>phosphoenolpyruvate</name>
        <dbReference type="ChEBI" id="CHEBI:58702"/>
    </ligand>
</feature>
<organism evidence="9 10">
    <name type="scientific">Methanomicrobium antiquum</name>
    <dbReference type="NCBI Taxonomy" id="487686"/>
    <lineage>
        <taxon>Archaea</taxon>
        <taxon>Methanobacteriati</taxon>
        <taxon>Methanobacteriota</taxon>
        <taxon>Stenosarchaea group</taxon>
        <taxon>Methanomicrobia</taxon>
        <taxon>Methanomicrobiales</taxon>
        <taxon>Methanomicrobiaceae</taxon>
        <taxon>Methanomicrobium</taxon>
    </lineage>
</organism>